<dbReference type="OrthoDB" id="6367565at2759"/>
<keyword evidence="8" id="KW-1185">Reference proteome</keyword>
<gene>
    <name evidence="7" type="ORF">J437_LFUL002923</name>
</gene>
<evidence type="ECO:0000313" key="7">
    <source>
        <dbReference type="EMBL" id="KAG8230892.1"/>
    </source>
</evidence>
<dbReference type="GO" id="GO:0005634">
    <property type="term" value="C:nucleus"/>
    <property type="evidence" value="ECO:0007669"/>
    <property type="project" value="UniProtKB-SubCell"/>
</dbReference>
<organism evidence="7 8">
    <name type="scientific">Ladona fulva</name>
    <name type="common">Scarce chaser dragonfly</name>
    <name type="synonym">Libellula fulva</name>
    <dbReference type="NCBI Taxonomy" id="123851"/>
    <lineage>
        <taxon>Eukaryota</taxon>
        <taxon>Metazoa</taxon>
        <taxon>Ecdysozoa</taxon>
        <taxon>Arthropoda</taxon>
        <taxon>Hexapoda</taxon>
        <taxon>Insecta</taxon>
        <taxon>Pterygota</taxon>
        <taxon>Palaeoptera</taxon>
        <taxon>Odonata</taxon>
        <taxon>Epiprocta</taxon>
        <taxon>Anisoptera</taxon>
        <taxon>Libelluloidea</taxon>
        <taxon>Libellulidae</taxon>
        <taxon>Ladona</taxon>
    </lineage>
</organism>
<evidence type="ECO:0000256" key="4">
    <source>
        <dbReference type="ARBA" id="ARBA00022553"/>
    </source>
</evidence>
<keyword evidence="3" id="KW-0963">Cytoplasm</keyword>
<sequence length="135" mass="14422">MSSTFYAAFRHVELDNIGYGKRRVLKPPGGGSSDIFGGEEGNSPQARPVKNHLRSSLFTEPPSTPTTNGNSDINSNGTTNGTTNGHATTPKGNKYEGRNPVTGEGLIGDERDSSHVLNNQPKQRVPPGGYTTPLW</sequence>
<name>A0A8K0KAR4_LADFU</name>
<proteinExistence type="predicted"/>
<evidence type="ECO:0008006" key="9">
    <source>
        <dbReference type="Google" id="ProtNLM"/>
    </source>
</evidence>
<evidence type="ECO:0000256" key="1">
    <source>
        <dbReference type="ARBA" id="ARBA00004123"/>
    </source>
</evidence>
<comment type="subcellular location">
    <subcellularLocation>
        <location evidence="2">Cytoplasm</location>
    </subcellularLocation>
    <subcellularLocation>
        <location evidence="1">Nucleus</location>
    </subcellularLocation>
</comment>
<accession>A0A8K0KAR4</accession>
<evidence type="ECO:0000313" key="8">
    <source>
        <dbReference type="Proteomes" id="UP000792457"/>
    </source>
</evidence>
<reference evidence="7" key="1">
    <citation type="submission" date="2013-04" db="EMBL/GenBank/DDBJ databases">
        <authorList>
            <person name="Qu J."/>
            <person name="Murali S.C."/>
            <person name="Bandaranaike D."/>
            <person name="Bellair M."/>
            <person name="Blankenburg K."/>
            <person name="Chao H."/>
            <person name="Dinh H."/>
            <person name="Doddapaneni H."/>
            <person name="Downs B."/>
            <person name="Dugan-Rocha S."/>
            <person name="Elkadiri S."/>
            <person name="Gnanaolivu R.D."/>
            <person name="Hernandez B."/>
            <person name="Javaid M."/>
            <person name="Jayaseelan J.C."/>
            <person name="Lee S."/>
            <person name="Li M."/>
            <person name="Ming W."/>
            <person name="Munidasa M."/>
            <person name="Muniz J."/>
            <person name="Nguyen L."/>
            <person name="Ongeri F."/>
            <person name="Osuji N."/>
            <person name="Pu L.-L."/>
            <person name="Puazo M."/>
            <person name="Qu C."/>
            <person name="Quiroz J."/>
            <person name="Raj R."/>
            <person name="Weissenberger G."/>
            <person name="Xin Y."/>
            <person name="Zou X."/>
            <person name="Han Y."/>
            <person name="Richards S."/>
            <person name="Worley K."/>
            <person name="Muzny D."/>
            <person name="Gibbs R."/>
        </authorList>
    </citation>
    <scope>NUCLEOTIDE SEQUENCE</scope>
    <source>
        <strain evidence="7">Sampled in the wild</strain>
    </source>
</reference>
<feature type="region of interest" description="Disordered" evidence="6">
    <location>
        <begin position="21"/>
        <end position="135"/>
    </location>
</feature>
<dbReference type="GO" id="GO:0005737">
    <property type="term" value="C:cytoplasm"/>
    <property type="evidence" value="ECO:0007669"/>
    <property type="project" value="UniProtKB-SubCell"/>
</dbReference>
<dbReference type="AlphaFoldDB" id="A0A8K0KAR4"/>
<reference evidence="7" key="2">
    <citation type="submission" date="2017-10" db="EMBL/GenBank/DDBJ databases">
        <title>Ladona fulva Genome sequencing and assembly.</title>
        <authorList>
            <person name="Murali S."/>
            <person name="Richards S."/>
            <person name="Bandaranaike D."/>
            <person name="Bellair M."/>
            <person name="Blankenburg K."/>
            <person name="Chao H."/>
            <person name="Dinh H."/>
            <person name="Doddapaneni H."/>
            <person name="Dugan-Rocha S."/>
            <person name="Elkadiri S."/>
            <person name="Gnanaolivu R."/>
            <person name="Hernandez B."/>
            <person name="Skinner E."/>
            <person name="Javaid M."/>
            <person name="Lee S."/>
            <person name="Li M."/>
            <person name="Ming W."/>
            <person name="Munidasa M."/>
            <person name="Muniz J."/>
            <person name="Nguyen L."/>
            <person name="Hughes D."/>
            <person name="Osuji N."/>
            <person name="Pu L.-L."/>
            <person name="Puazo M."/>
            <person name="Qu C."/>
            <person name="Quiroz J."/>
            <person name="Raj R."/>
            <person name="Weissenberger G."/>
            <person name="Xin Y."/>
            <person name="Zou X."/>
            <person name="Han Y."/>
            <person name="Worley K."/>
            <person name="Muzny D."/>
            <person name="Gibbs R."/>
        </authorList>
    </citation>
    <scope>NUCLEOTIDE SEQUENCE</scope>
    <source>
        <strain evidence="7">Sampled in the wild</strain>
    </source>
</reference>
<evidence type="ECO:0000256" key="2">
    <source>
        <dbReference type="ARBA" id="ARBA00004496"/>
    </source>
</evidence>
<dbReference type="Pfam" id="PF17054">
    <property type="entry name" value="JUPITER"/>
    <property type="match status" value="1"/>
</dbReference>
<evidence type="ECO:0000256" key="6">
    <source>
        <dbReference type="SAM" id="MobiDB-lite"/>
    </source>
</evidence>
<feature type="compositionally biased region" description="Low complexity" evidence="6">
    <location>
        <begin position="66"/>
        <end position="89"/>
    </location>
</feature>
<comment type="caution">
    <text evidence="7">The sequence shown here is derived from an EMBL/GenBank/DDBJ whole genome shotgun (WGS) entry which is preliminary data.</text>
</comment>
<dbReference type="Proteomes" id="UP000792457">
    <property type="component" value="Unassembled WGS sequence"/>
</dbReference>
<protein>
    <recommendedName>
        <fullName evidence="9">Microtubule-associated protein Jupiter</fullName>
    </recommendedName>
</protein>
<evidence type="ECO:0000256" key="3">
    <source>
        <dbReference type="ARBA" id="ARBA00022490"/>
    </source>
</evidence>
<dbReference type="EMBL" id="KZ308518">
    <property type="protein sequence ID" value="KAG8230892.1"/>
    <property type="molecule type" value="Genomic_DNA"/>
</dbReference>
<keyword evidence="4" id="KW-0597">Phosphoprotein</keyword>
<evidence type="ECO:0000256" key="5">
    <source>
        <dbReference type="ARBA" id="ARBA00023242"/>
    </source>
</evidence>
<keyword evidence="5" id="KW-0539">Nucleus</keyword>
<dbReference type="InterPro" id="IPR033335">
    <property type="entry name" value="JUPITER"/>
</dbReference>